<dbReference type="AlphaFoldDB" id="A0AAV8Y249"/>
<reference evidence="1" key="1">
    <citation type="journal article" date="2023" name="Insect Mol. Biol.">
        <title>Genome sequencing provides insights into the evolution of gene families encoding plant cell wall-degrading enzymes in longhorned beetles.</title>
        <authorList>
            <person name="Shin N.R."/>
            <person name="Okamura Y."/>
            <person name="Kirsch R."/>
            <person name="Pauchet Y."/>
        </authorList>
    </citation>
    <scope>NUCLEOTIDE SEQUENCE</scope>
    <source>
        <strain evidence="1">RBIC_L_NR</strain>
    </source>
</reference>
<accession>A0AAV8Y249</accession>
<dbReference type="Proteomes" id="UP001162156">
    <property type="component" value="Unassembled WGS sequence"/>
</dbReference>
<proteinExistence type="predicted"/>
<gene>
    <name evidence="1" type="ORF">NQ314_009446</name>
</gene>
<organism evidence="1 2">
    <name type="scientific">Rhamnusium bicolor</name>
    <dbReference type="NCBI Taxonomy" id="1586634"/>
    <lineage>
        <taxon>Eukaryota</taxon>
        <taxon>Metazoa</taxon>
        <taxon>Ecdysozoa</taxon>
        <taxon>Arthropoda</taxon>
        <taxon>Hexapoda</taxon>
        <taxon>Insecta</taxon>
        <taxon>Pterygota</taxon>
        <taxon>Neoptera</taxon>
        <taxon>Endopterygota</taxon>
        <taxon>Coleoptera</taxon>
        <taxon>Polyphaga</taxon>
        <taxon>Cucujiformia</taxon>
        <taxon>Chrysomeloidea</taxon>
        <taxon>Cerambycidae</taxon>
        <taxon>Lepturinae</taxon>
        <taxon>Rhagiini</taxon>
        <taxon>Rhamnusium</taxon>
    </lineage>
</organism>
<dbReference type="EMBL" id="JANEYF010002582">
    <property type="protein sequence ID" value="KAJ8944575.1"/>
    <property type="molecule type" value="Genomic_DNA"/>
</dbReference>
<keyword evidence="2" id="KW-1185">Reference proteome</keyword>
<evidence type="ECO:0000313" key="1">
    <source>
        <dbReference type="EMBL" id="KAJ8944575.1"/>
    </source>
</evidence>
<protein>
    <submittedName>
        <fullName evidence="1">Uncharacterized protein</fullName>
    </submittedName>
</protein>
<dbReference type="PANTHER" id="PTHR47331:SF2">
    <property type="match status" value="1"/>
</dbReference>
<dbReference type="PANTHER" id="PTHR47331">
    <property type="entry name" value="PHD-TYPE DOMAIN-CONTAINING PROTEIN"/>
    <property type="match status" value="1"/>
</dbReference>
<name>A0AAV8Y249_9CUCU</name>
<comment type="caution">
    <text evidence="1">The sequence shown here is derived from an EMBL/GenBank/DDBJ whole genome shotgun (WGS) entry which is preliminary data.</text>
</comment>
<sequence length="265" mass="30376">MWYHVQGQYNLADLLSRGLSPEKIYNCPMWWQGPSWLSQPRDSWPNSNFQILEHVPEVKKKVIISKVTVIYDGFPFNRFSNLNRLKRTVAYCLRFISNCKSREGRLTGPLTISELGDAMHCVVRVSQADSFSSELQHLQNKQKIKTKGCLSGLNPFIDSHGIIRVGGRINLSQLDYEKKHPILISAKHVLTSLFFSFEHHRLLHAGPQLLLYSIREKFWPLGGRNLARKTIYSSRDVQDTYIAGTALNFNKVAPDAFLNKSSDEK</sequence>
<evidence type="ECO:0000313" key="2">
    <source>
        <dbReference type="Proteomes" id="UP001162156"/>
    </source>
</evidence>